<organism evidence="5 6">
    <name type="scientific">Hermetia illucens</name>
    <name type="common">Black soldier fly</name>
    <dbReference type="NCBI Taxonomy" id="343691"/>
    <lineage>
        <taxon>Eukaryota</taxon>
        <taxon>Metazoa</taxon>
        <taxon>Ecdysozoa</taxon>
        <taxon>Arthropoda</taxon>
        <taxon>Hexapoda</taxon>
        <taxon>Insecta</taxon>
        <taxon>Pterygota</taxon>
        <taxon>Neoptera</taxon>
        <taxon>Endopterygota</taxon>
        <taxon>Diptera</taxon>
        <taxon>Brachycera</taxon>
        <taxon>Stratiomyomorpha</taxon>
        <taxon>Stratiomyidae</taxon>
        <taxon>Hermetiinae</taxon>
        <taxon>Hermetia</taxon>
    </lineage>
</organism>
<dbReference type="InParanoid" id="A0A7R8UJR4"/>
<comment type="subcellular location">
    <subcellularLocation>
        <location evidence="1">Nucleus</location>
    </subcellularLocation>
</comment>
<proteinExistence type="predicted"/>
<dbReference type="SMART" id="SM00674">
    <property type="entry name" value="CENPB"/>
    <property type="match status" value="1"/>
</dbReference>
<dbReference type="InterPro" id="IPR009057">
    <property type="entry name" value="Homeodomain-like_sf"/>
</dbReference>
<evidence type="ECO:0000313" key="5">
    <source>
        <dbReference type="EMBL" id="CAD7082142.1"/>
    </source>
</evidence>
<keyword evidence="6" id="KW-1185">Reference proteome</keyword>
<gene>
    <name evidence="5" type="ORF">HERILL_LOCUS5200</name>
</gene>
<dbReference type="InterPro" id="IPR006600">
    <property type="entry name" value="HTH_CenpB_DNA-bd_dom"/>
</dbReference>
<dbReference type="PROSITE" id="PS51253">
    <property type="entry name" value="HTH_CENPB"/>
    <property type="match status" value="1"/>
</dbReference>
<evidence type="ECO:0000256" key="2">
    <source>
        <dbReference type="ARBA" id="ARBA00023125"/>
    </source>
</evidence>
<reference evidence="5 6" key="1">
    <citation type="submission" date="2020-11" db="EMBL/GenBank/DDBJ databases">
        <authorList>
            <person name="Wallbank WR R."/>
            <person name="Pardo Diaz C."/>
            <person name="Kozak K."/>
            <person name="Martin S."/>
            <person name="Jiggins C."/>
            <person name="Moest M."/>
            <person name="Warren A I."/>
            <person name="Generalovic N T."/>
            <person name="Byers J.R.P. K."/>
            <person name="Montejo-Kovacevich G."/>
            <person name="Yen C E."/>
        </authorList>
    </citation>
    <scope>NUCLEOTIDE SEQUENCE [LARGE SCALE GENOMIC DNA]</scope>
</reference>
<dbReference type="GO" id="GO:0005634">
    <property type="term" value="C:nucleus"/>
    <property type="evidence" value="ECO:0007669"/>
    <property type="project" value="UniProtKB-SubCell"/>
</dbReference>
<dbReference type="Proteomes" id="UP000594454">
    <property type="component" value="Chromosome 2"/>
</dbReference>
<evidence type="ECO:0000259" key="4">
    <source>
        <dbReference type="PROSITE" id="PS51253"/>
    </source>
</evidence>
<protein>
    <recommendedName>
        <fullName evidence="4">HTH CENPB-type domain-containing protein</fullName>
    </recommendedName>
</protein>
<evidence type="ECO:0000313" key="6">
    <source>
        <dbReference type="Proteomes" id="UP000594454"/>
    </source>
</evidence>
<keyword evidence="3" id="KW-0539">Nucleus</keyword>
<dbReference type="PANTHER" id="PTHR19303:SF73">
    <property type="entry name" value="PROTEIN PDC2"/>
    <property type="match status" value="1"/>
</dbReference>
<evidence type="ECO:0000256" key="1">
    <source>
        <dbReference type="ARBA" id="ARBA00004123"/>
    </source>
</evidence>
<dbReference type="GO" id="GO:0003677">
    <property type="term" value="F:DNA binding"/>
    <property type="evidence" value="ECO:0007669"/>
    <property type="project" value="UniProtKB-KW"/>
</dbReference>
<dbReference type="EMBL" id="LR899010">
    <property type="protein sequence ID" value="CAD7082142.1"/>
    <property type="molecule type" value="Genomic_DNA"/>
</dbReference>
<dbReference type="InterPro" id="IPR007889">
    <property type="entry name" value="HTH_Psq"/>
</dbReference>
<dbReference type="OrthoDB" id="8053516at2759"/>
<dbReference type="PANTHER" id="PTHR19303">
    <property type="entry name" value="TRANSPOSON"/>
    <property type="match status" value="1"/>
</dbReference>
<feature type="domain" description="HTH CENPB-type" evidence="4">
    <location>
        <begin position="75"/>
        <end position="145"/>
    </location>
</feature>
<dbReference type="InterPro" id="IPR050863">
    <property type="entry name" value="CenT-Element_Derived"/>
</dbReference>
<keyword evidence="2" id="KW-0238">DNA-binding</keyword>
<accession>A0A7R8UJR4</accession>
<dbReference type="Gene3D" id="1.10.10.60">
    <property type="entry name" value="Homeodomain-like"/>
    <property type="match status" value="2"/>
</dbReference>
<dbReference type="AlphaFoldDB" id="A0A7R8UJR4"/>
<dbReference type="Pfam" id="PF03221">
    <property type="entry name" value="HTH_Tnp_Tc5"/>
    <property type="match status" value="1"/>
</dbReference>
<dbReference type="SUPFAM" id="SSF46689">
    <property type="entry name" value="Homeodomain-like"/>
    <property type="match status" value="2"/>
</dbReference>
<dbReference type="Pfam" id="PF04218">
    <property type="entry name" value="CENP-B_N"/>
    <property type="match status" value="1"/>
</dbReference>
<evidence type="ECO:0000256" key="3">
    <source>
        <dbReference type="ARBA" id="ARBA00023242"/>
    </source>
</evidence>
<name>A0A7R8UJR4_HERIL</name>
<sequence length="291" mass="34003">MENKPRFKQSSIYIPRRELTLAERVEIIREHQRSVRTGLIAQQFRCSKQQVRRIIHRKDEYLALWAKSTNEEVEMVRRLRTPLLIATGRILYEWVLRARYYMDITDDALRESGRAIAAHIKYKDFKSNNRWLGRFKNKYKLHNMKLKNLHRGALDPKHLKPLDIADIIETIKREDPASLADFEKETESVELPLEGIELQNEELLLDPAEDDDRGSSPYDQGIGMDDIPMENGFVENGEDLEFAKEISTYKEAINLLGPIEQFVLVKENIRAVGLINQLENLFRDEIAKGKE</sequence>